<dbReference type="Proteomes" id="UP000596661">
    <property type="component" value="Chromosome 1"/>
</dbReference>
<dbReference type="Gramene" id="evm.model.01.2613">
    <property type="protein sequence ID" value="cds.evm.model.01.2613"/>
    <property type="gene ID" value="evm.TU.01.2613"/>
</dbReference>
<dbReference type="AlphaFoldDB" id="A0A803NLW3"/>
<evidence type="ECO:0000256" key="1">
    <source>
        <dbReference type="SAM" id="MobiDB-lite"/>
    </source>
</evidence>
<keyword evidence="3" id="KW-1185">Reference proteome</keyword>
<feature type="compositionally biased region" description="Basic and acidic residues" evidence="1">
    <location>
        <begin position="25"/>
        <end position="35"/>
    </location>
</feature>
<reference evidence="2" key="1">
    <citation type="submission" date="2018-11" db="EMBL/GenBank/DDBJ databases">
        <authorList>
            <person name="Grassa J C."/>
        </authorList>
    </citation>
    <scope>NUCLEOTIDE SEQUENCE [LARGE SCALE GENOMIC DNA]</scope>
</reference>
<protein>
    <submittedName>
        <fullName evidence="2">Uncharacterized protein</fullName>
    </submittedName>
</protein>
<proteinExistence type="predicted"/>
<dbReference type="EMBL" id="UZAU01000077">
    <property type="status" value="NOT_ANNOTATED_CDS"/>
    <property type="molecule type" value="Genomic_DNA"/>
</dbReference>
<evidence type="ECO:0000313" key="2">
    <source>
        <dbReference type="EnsemblPlants" id="cds.evm.model.01.2613"/>
    </source>
</evidence>
<reference evidence="2" key="2">
    <citation type="submission" date="2021-03" db="UniProtKB">
        <authorList>
            <consortium name="EnsemblPlants"/>
        </authorList>
    </citation>
    <scope>IDENTIFICATION</scope>
</reference>
<accession>A0A803NLW3</accession>
<sequence>MYDSREGAFANESHKSNSFIPTSLSKDKTPMDRAQEGSLSTGEIDRMVEELVELVTLEVQDSESTVSAQGNFAYPRIAPDVEVEEMGEDFELSDHEVEDDAEGRPTRSVLDESHVKIVVVLSSLPVQDRGWRLLCTSTKLGEHKLILDDAKL</sequence>
<evidence type="ECO:0000313" key="3">
    <source>
        <dbReference type="Proteomes" id="UP000596661"/>
    </source>
</evidence>
<organism evidence="2 3">
    <name type="scientific">Cannabis sativa</name>
    <name type="common">Hemp</name>
    <name type="synonym">Marijuana</name>
    <dbReference type="NCBI Taxonomy" id="3483"/>
    <lineage>
        <taxon>Eukaryota</taxon>
        <taxon>Viridiplantae</taxon>
        <taxon>Streptophyta</taxon>
        <taxon>Embryophyta</taxon>
        <taxon>Tracheophyta</taxon>
        <taxon>Spermatophyta</taxon>
        <taxon>Magnoliopsida</taxon>
        <taxon>eudicotyledons</taxon>
        <taxon>Gunneridae</taxon>
        <taxon>Pentapetalae</taxon>
        <taxon>rosids</taxon>
        <taxon>fabids</taxon>
        <taxon>Rosales</taxon>
        <taxon>Cannabaceae</taxon>
        <taxon>Cannabis</taxon>
    </lineage>
</organism>
<feature type="region of interest" description="Disordered" evidence="1">
    <location>
        <begin position="1"/>
        <end position="42"/>
    </location>
</feature>
<name>A0A803NLW3_CANSA</name>
<dbReference type="EnsemblPlants" id="evm.model.01.2613">
    <property type="protein sequence ID" value="cds.evm.model.01.2613"/>
    <property type="gene ID" value="evm.TU.01.2613"/>
</dbReference>